<keyword evidence="4" id="KW-1185">Reference proteome</keyword>
<evidence type="ECO:0000256" key="1">
    <source>
        <dbReference type="ARBA" id="ARBA00023002"/>
    </source>
</evidence>
<dbReference type="Proteomes" id="UP000031338">
    <property type="component" value="Unassembled WGS sequence"/>
</dbReference>
<dbReference type="GO" id="GO:0036354">
    <property type="term" value="F:bacteriochlorophyllide-a dehydrogenase activity"/>
    <property type="evidence" value="ECO:0007669"/>
    <property type="project" value="InterPro"/>
</dbReference>
<dbReference type="InterPro" id="IPR013154">
    <property type="entry name" value="ADH-like_N"/>
</dbReference>
<protein>
    <recommendedName>
        <fullName evidence="2">Alcohol dehydrogenase-like N-terminal domain-containing protein</fullName>
    </recommendedName>
</protein>
<dbReference type="Gene3D" id="3.40.50.720">
    <property type="entry name" value="NAD(P)-binding Rossmann-like Domain"/>
    <property type="match status" value="1"/>
</dbReference>
<evidence type="ECO:0000313" key="4">
    <source>
        <dbReference type="Proteomes" id="UP000031338"/>
    </source>
</evidence>
<dbReference type="SUPFAM" id="SSF51735">
    <property type="entry name" value="NAD(P)-binding Rossmann-fold domains"/>
    <property type="match status" value="1"/>
</dbReference>
<accession>A0A0B9A0D0</accession>
<comment type="caution">
    <text evidence="3">The sequence shown here is derived from an EMBL/GenBank/DDBJ whole genome shotgun (WGS) entry which is preliminary data.</text>
</comment>
<dbReference type="InterPro" id="IPR011032">
    <property type="entry name" value="GroES-like_sf"/>
</dbReference>
<dbReference type="InterPro" id="IPR005903">
    <property type="entry name" value="BchC"/>
</dbReference>
<reference evidence="3 4" key="1">
    <citation type="submission" date="2014-10" db="EMBL/GenBank/DDBJ databases">
        <title>Draft genome sequence of Novosphingobium subterraneum DSM 12447.</title>
        <authorList>
            <person name="Gan H.M."/>
            <person name="Gan H.Y."/>
            <person name="Savka M.A."/>
        </authorList>
    </citation>
    <scope>NUCLEOTIDE SEQUENCE [LARGE SCALE GENOMIC DNA]</scope>
    <source>
        <strain evidence="3 4">DSM 12447</strain>
    </source>
</reference>
<organism evidence="3 4">
    <name type="scientific">Novosphingobium subterraneum</name>
    <dbReference type="NCBI Taxonomy" id="48936"/>
    <lineage>
        <taxon>Bacteria</taxon>
        <taxon>Pseudomonadati</taxon>
        <taxon>Pseudomonadota</taxon>
        <taxon>Alphaproteobacteria</taxon>
        <taxon>Sphingomonadales</taxon>
        <taxon>Sphingomonadaceae</taxon>
        <taxon>Novosphingobium</taxon>
    </lineage>
</organism>
<gene>
    <name evidence="3" type="ORF">NJ75_03434</name>
</gene>
<sequence>MESLAVILEAPRRIALRRLALTSGQGSEAGFSALAPSDVLIEVQWSGVSAGTEKLLWSGEMPNFPGMGYPLVPGYESLGRIVDAGSEVQTRIGDWVFVPGATCYRDARGLFGGTARQVIVPSARALPVSESLGRDGVLFALAATALHAMNGGDPPDLIIGHGTLGRLLARMTIAAGAPAPTVWEHKPARRTGTQGYNVIAPKDDDRHDYANIYDASGDADCLDLLVPRLRKKGEIVLAGFYANRPSFAFAPAFRAEARFRVAAEWGPDDLASTRALIDCGALDLSGLVSHQRPAEEAQDAYPEAFLDADCLKMVLDWSNCA</sequence>
<dbReference type="RefSeq" id="WP_039336620.1">
    <property type="nucleotide sequence ID" value="NZ_JRVC01000019.1"/>
</dbReference>
<name>A0A0B9A0D0_9SPHN</name>
<dbReference type="Pfam" id="PF08240">
    <property type="entry name" value="ADH_N"/>
    <property type="match status" value="1"/>
</dbReference>
<proteinExistence type="predicted"/>
<keyword evidence="1" id="KW-0560">Oxidoreductase</keyword>
<dbReference type="PANTHER" id="PTHR43189">
    <property type="entry name" value="ZINC-TYPE ALCOHOL DEHYDROGENASE-LIKE PROTEIN C1198.01-RELATED"/>
    <property type="match status" value="1"/>
</dbReference>
<dbReference type="Gene3D" id="3.90.180.10">
    <property type="entry name" value="Medium-chain alcohol dehydrogenases, catalytic domain"/>
    <property type="match status" value="2"/>
</dbReference>
<dbReference type="STRING" id="48936.NJ75_03434"/>
<dbReference type="SUPFAM" id="SSF50129">
    <property type="entry name" value="GroES-like"/>
    <property type="match status" value="1"/>
</dbReference>
<evidence type="ECO:0000313" key="3">
    <source>
        <dbReference type="EMBL" id="KHS44032.1"/>
    </source>
</evidence>
<dbReference type="InterPro" id="IPR036291">
    <property type="entry name" value="NAD(P)-bd_dom_sf"/>
</dbReference>
<dbReference type="PATRIC" id="fig|48936.3.peg.3459"/>
<dbReference type="PANTHER" id="PTHR43189:SF1">
    <property type="entry name" value="ZINC-TYPE ALCOHOL DEHYDROGENASE-LIKE PROTEIN C1198.01"/>
    <property type="match status" value="1"/>
</dbReference>
<dbReference type="AlphaFoldDB" id="A0A0B9A0D0"/>
<dbReference type="NCBIfam" id="TIGR01202">
    <property type="entry name" value="bchC"/>
    <property type="match status" value="1"/>
</dbReference>
<dbReference type="CDD" id="cd08255">
    <property type="entry name" value="2-desacetyl-2-hydroxyethyl_bacteriochlorophyllide_like"/>
    <property type="match status" value="1"/>
</dbReference>
<dbReference type="EMBL" id="JRVC01000019">
    <property type="protein sequence ID" value="KHS44032.1"/>
    <property type="molecule type" value="Genomic_DNA"/>
</dbReference>
<feature type="domain" description="Alcohol dehydrogenase-like N-terminal" evidence="2">
    <location>
        <begin position="36"/>
        <end position="129"/>
    </location>
</feature>
<evidence type="ECO:0000259" key="2">
    <source>
        <dbReference type="Pfam" id="PF08240"/>
    </source>
</evidence>